<dbReference type="AlphaFoldDB" id="F6D2B0"/>
<proteinExistence type="predicted"/>
<dbReference type="HOGENOM" id="CLU_1500305_0_0_2"/>
<gene>
    <name evidence="1" type="ordered locus">MSWAN_1616</name>
</gene>
<dbReference type="KEGG" id="mew:MSWAN_1616"/>
<accession>F6D2B0</accession>
<organism evidence="1 2">
    <name type="scientific">Methanobacterium paludis (strain DSM 25820 / JCM 18151 / SWAN1)</name>
    <dbReference type="NCBI Taxonomy" id="868131"/>
    <lineage>
        <taxon>Archaea</taxon>
        <taxon>Methanobacteriati</taxon>
        <taxon>Methanobacteriota</taxon>
        <taxon>Methanomada group</taxon>
        <taxon>Methanobacteria</taxon>
        <taxon>Methanobacteriales</taxon>
        <taxon>Methanobacteriaceae</taxon>
        <taxon>Methanobacterium</taxon>
    </lineage>
</organism>
<evidence type="ECO:0000313" key="1">
    <source>
        <dbReference type="EMBL" id="AEG18627.1"/>
    </source>
</evidence>
<sequence length="179" mass="18817">MDKIILNGNVAVDAKGVKEGDTVLVATTASGDKVACPLTSIKAGDQVAVVKLQNGDKMAVKVLNKVCVKITDAFSRIASPAGETFNLGTFTFTWDGVSKVYILKSCQSEPVIGIYADDLLTASTSKGKVSCDYGGVWSKNPMELSSILNPGDNNINVTVTDLYGGVIGTPSLFIVQYSD</sequence>
<evidence type="ECO:0000313" key="2">
    <source>
        <dbReference type="Proteomes" id="UP000009231"/>
    </source>
</evidence>
<dbReference type="RefSeq" id="WP_013826126.1">
    <property type="nucleotide sequence ID" value="NC_015574.1"/>
</dbReference>
<dbReference type="GeneID" id="10669125"/>
<dbReference type="Proteomes" id="UP000009231">
    <property type="component" value="Chromosome"/>
</dbReference>
<reference evidence="1 2" key="1">
    <citation type="journal article" date="2014" name="Int. J. Syst. Evol. Microbiol.">
        <title>Methanobacterium paludis sp. nov. and a novel strain of Methanobacterium lacus isolated from northern peatlands.</title>
        <authorList>
            <person name="Cadillo-Quiroz H."/>
            <person name="Brauer S.L."/>
            <person name="Goodson N."/>
            <person name="Yavitt J.B."/>
            <person name="Zinder S.H."/>
        </authorList>
    </citation>
    <scope>NUCLEOTIDE SEQUENCE [LARGE SCALE GENOMIC DNA]</scope>
    <source>
        <strain evidence="2">DSM 25820 / JCM 18151 / SWAN1</strain>
    </source>
</reference>
<name>F6D2B0_METPW</name>
<dbReference type="STRING" id="868131.MSWAN_1616"/>
<keyword evidence="2" id="KW-1185">Reference proteome</keyword>
<dbReference type="eggNOG" id="arCOG12932">
    <property type="taxonomic scope" value="Archaea"/>
</dbReference>
<dbReference type="EMBL" id="CP002772">
    <property type="protein sequence ID" value="AEG18627.1"/>
    <property type="molecule type" value="Genomic_DNA"/>
</dbReference>
<protein>
    <submittedName>
        <fullName evidence="1">Uncharacterized protein</fullName>
    </submittedName>
</protein>